<dbReference type="EMBL" id="JAKNSF020000181">
    <property type="protein sequence ID" value="KAK7708684.1"/>
    <property type="molecule type" value="Genomic_DNA"/>
</dbReference>
<comment type="caution">
    <text evidence="1">The sequence shown here is derived from an EMBL/GenBank/DDBJ whole genome shotgun (WGS) entry which is preliminary data.</text>
</comment>
<gene>
    <name evidence="1" type="ORF">SLS63_013454</name>
</gene>
<name>A0ABR1NNG4_DIAER</name>
<keyword evidence="2" id="KW-1185">Reference proteome</keyword>
<evidence type="ECO:0000313" key="2">
    <source>
        <dbReference type="Proteomes" id="UP001430848"/>
    </source>
</evidence>
<sequence>MYAGVVQSSKKDDAYNPTEYTVLAKKYWGLNPQGKKAWIDKSEEPFTVPASLVKANPSRSGTGFVQGS</sequence>
<protein>
    <submittedName>
        <fullName evidence="1">Uncharacterized protein</fullName>
    </submittedName>
</protein>
<proteinExistence type="predicted"/>
<organism evidence="1 2">
    <name type="scientific">Diaporthe eres</name>
    <name type="common">Phomopsis oblonga</name>
    <dbReference type="NCBI Taxonomy" id="83184"/>
    <lineage>
        <taxon>Eukaryota</taxon>
        <taxon>Fungi</taxon>
        <taxon>Dikarya</taxon>
        <taxon>Ascomycota</taxon>
        <taxon>Pezizomycotina</taxon>
        <taxon>Sordariomycetes</taxon>
        <taxon>Sordariomycetidae</taxon>
        <taxon>Diaporthales</taxon>
        <taxon>Diaporthaceae</taxon>
        <taxon>Diaporthe</taxon>
        <taxon>Diaporthe eres species complex</taxon>
    </lineage>
</organism>
<reference evidence="1 2" key="1">
    <citation type="submission" date="2024-02" db="EMBL/GenBank/DDBJ databases">
        <title>De novo assembly and annotation of 12 fungi associated with fruit tree decline syndrome in Ontario, Canada.</title>
        <authorList>
            <person name="Sulman M."/>
            <person name="Ellouze W."/>
            <person name="Ilyukhin E."/>
        </authorList>
    </citation>
    <scope>NUCLEOTIDE SEQUENCE [LARGE SCALE GENOMIC DNA]</scope>
    <source>
        <strain evidence="1 2">M169</strain>
    </source>
</reference>
<evidence type="ECO:0000313" key="1">
    <source>
        <dbReference type="EMBL" id="KAK7708684.1"/>
    </source>
</evidence>
<dbReference type="Proteomes" id="UP001430848">
    <property type="component" value="Unassembled WGS sequence"/>
</dbReference>
<accession>A0ABR1NNG4</accession>